<feature type="transmembrane region" description="Helical" evidence="2">
    <location>
        <begin position="641"/>
        <end position="659"/>
    </location>
</feature>
<name>A0A6L2N8A2_TANCI</name>
<keyword evidence="2" id="KW-1133">Transmembrane helix</keyword>
<gene>
    <name evidence="3" type="ORF">Tci_052732</name>
</gene>
<evidence type="ECO:0000256" key="2">
    <source>
        <dbReference type="SAM" id="Phobius"/>
    </source>
</evidence>
<feature type="region of interest" description="Disordered" evidence="1">
    <location>
        <begin position="221"/>
        <end position="244"/>
    </location>
</feature>
<evidence type="ECO:0000256" key="1">
    <source>
        <dbReference type="SAM" id="MobiDB-lite"/>
    </source>
</evidence>
<comment type="caution">
    <text evidence="3">The sequence shown here is derived from an EMBL/GenBank/DDBJ whole genome shotgun (WGS) entry which is preliminary data.</text>
</comment>
<dbReference type="EMBL" id="BKCJ010008138">
    <property type="protein sequence ID" value="GEU80754.1"/>
    <property type="molecule type" value="Genomic_DNA"/>
</dbReference>
<proteinExistence type="predicted"/>
<keyword evidence="2" id="KW-0472">Membrane</keyword>
<keyword evidence="2" id="KW-0812">Transmembrane</keyword>
<evidence type="ECO:0000313" key="3">
    <source>
        <dbReference type="EMBL" id="GEU80754.1"/>
    </source>
</evidence>
<protein>
    <submittedName>
        <fullName evidence="3">Uncharacterized protein</fullName>
    </submittedName>
</protein>
<accession>A0A6L2N8A2</accession>
<dbReference type="AlphaFoldDB" id="A0A6L2N8A2"/>
<sequence length="729" mass="83422">MKDLKQQYLDEMKRLINSEYHDEIKIDELKGNFDRMSIEINKKKKLQQLEQVANLSTYPSKHFNSFCYDDDDDEDYTVVITPDFSITNSLIMENEHLDTISETESDEFIKTSVENLVLIPMMTSQVMRRIHEMSFKSYSNPLFDLDEEIISSEFNPIHNEDLDSTPKNDRFDTNSYLLESLLNCDESIPSGIDSDDSDSEGDNLFLERLLHGMDCAQFTKKQPKTGQYQHKNRNQKKKPDQKASCVETLVPIPRESEDFFDIENECDVPDCDDSQTTHFSTFSNPLFDDSTSSDDESSHEEVIHEISFKTYSSPLFDLDEEIISSEFNLIHNEDLDSTSKNDRFDTKSYLLESLLNRNKSIPPGIDSDNLDSEGDTLSLEILLHDDPIPLPDTLDFDFSNVVRFFLPFFTYPASPPDYELVSSEVIEIVIPEVGGIDDDILLTIKDDILHEKLLNVNLLIAKIEALNANPTSSSDCKTKSSSTSLNSLLEETNTSDNSLPEFETFCFGVEEISSGSTTTHPDISLPEYEAFHDDNVKEISSGSPTTHSDSSLYASFIFYLLINPFPLADRIDFYEFSDELIPFISPLEYDCFLFKVEPNSGDFTRDVVEDISPTKEPQVLNALPTQPTLQLNMKFQPSSEYLFTYVVWIFLPFLVYSVAPHYLLSLRNEDAIFDPDICNSCFSRLDVSHRCGTVKKFNTHRSHLNECPMMIHGQNNPPLDILLFHFYPL</sequence>
<reference evidence="3" key="1">
    <citation type="journal article" date="2019" name="Sci. Rep.">
        <title>Draft genome of Tanacetum cinerariifolium, the natural source of mosquito coil.</title>
        <authorList>
            <person name="Yamashiro T."/>
            <person name="Shiraishi A."/>
            <person name="Satake H."/>
            <person name="Nakayama K."/>
        </authorList>
    </citation>
    <scope>NUCLEOTIDE SEQUENCE</scope>
</reference>
<organism evidence="3">
    <name type="scientific">Tanacetum cinerariifolium</name>
    <name type="common">Dalmatian daisy</name>
    <name type="synonym">Chrysanthemum cinerariifolium</name>
    <dbReference type="NCBI Taxonomy" id="118510"/>
    <lineage>
        <taxon>Eukaryota</taxon>
        <taxon>Viridiplantae</taxon>
        <taxon>Streptophyta</taxon>
        <taxon>Embryophyta</taxon>
        <taxon>Tracheophyta</taxon>
        <taxon>Spermatophyta</taxon>
        <taxon>Magnoliopsida</taxon>
        <taxon>eudicotyledons</taxon>
        <taxon>Gunneridae</taxon>
        <taxon>Pentapetalae</taxon>
        <taxon>asterids</taxon>
        <taxon>campanulids</taxon>
        <taxon>Asterales</taxon>
        <taxon>Asteraceae</taxon>
        <taxon>Asteroideae</taxon>
        <taxon>Anthemideae</taxon>
        <taxon>Anthemidinae</taxon>
        <taxon>Tanacetum</taxon>
    </lineage>
</organism>